<dbReference type="SUPFAM" id="SSF48452">
    <property type="entry name" value="TPR-like"/>
    <property type="match status" value="2"/>
</dbReference>
<gene>
    <name evidence="5" type="ORF">NF27_HV00010</name>
</gene>
<evidence type="ECO:0000313" key="5">
    <source>
        <dbReference type="EMBL" id="KIE04408.1"/>
    </source>
</evidence>
<dbReference type="PANTHER" id="PTHR44858">
    <property type="entry name" value="TETRATRICOPEPTIDE REPEAT PROTEIN 6"/>
    <property type="match status" value="1"/>
</dbReference>
<dbReference type="Proteomes" id="UP000031258">
    <property type="component" value="Unassembled WGS sequence"/>
</dbReference>
<feature type="repeat" description="TPR" evidence="3">
    <location>
        <begin position="23"/>
        <end position="56"/>
    </location>
</feature>
<accession>A0A0C1QJS6</accession>
<comment type="caution">
    <text evidence="5">The sequence shown here is derived from an EMBL/GenBank/DDBJ whole genome shotgun (WGS) entry which is preliminary data.</text>
</comment>
<dbReference type="Gene3D" id="1.25.40.10">
    <property type="entry name" value="Tetratricopeptide repeat domain"/>
    <property type="match status" value="3"/>
</dbReference>
<dbReference type="AlphaFoldDB" id="A0A0C1QJS6"/>
<sequence>MYHLNLAILINKKKGNNINELVIKLYNSLATAYIKLGEFQKAKEALDEALMVSNIVYRGEDSPSKALVINGFGLYYSSINDDQDDKIKANEYYKRAYEINKKLNNYQGIIEVTNNLIINYIKLAKISQNDREVAINYYKEGLVYCFNLNKLLSEQGQNNNLINIKFSNLVRMAQCLIELKNYKLCKQYLDEADQLKKYIKDATELYGFYNTQGALYFALGDRETDYNKAIALHYHVALKSFKTARMLFVLLPSLKTKETPTLITNIAECYIRVCFYNEALKCFEENQRMNISDISIRVKETKQNIVLVKSKTGYITQKYIQPDGAVIEREILLKNGKPEIFYSKDIAIKKILQGLNQHDLGAISTLVDLAMTNQEKQKKKVCDKLLEIISEHLHDWLKINLDIKRLAPKILFKRLNVFIKEGVLLTQEFELIGKILLIREKNGDVSSAMQLFLKVLEQDNKQSYLSGKALYGLACIYEKQGKREEAKAVLEECIKVRNKVDPKLVYEAEELLDKVEQHHHKQEGRVEHRKGKEKDDEVKPRTNFKETRLERVRLALQKEIQTKSLEPGREEVELRVIGTAEEIEVCCKELGISKESFKIEEQEKGGDSNQRSKIYLNIKALEQIREQFIGKEVGK</sequence>
<dbReference type="PROSITE" id="PS50005">
    <property type="entry name" value="TPR"/>
    <property type="match status" value="1"/>
</dbReference>
<proteinExistence type="predicted"/>
<dbReference type="InterPro" id="IPR011990">
    <property type="entry name" value="TPR-like_helical_dom_sf"/>
</dbReference>
<keyword evidence="1" id="KW-0677">Repeat</keyword>
<protein>
    <recommendedName>
        <fullName evidence="7">MalT-like TPR region domain-containing protein</fullName>
    </recommendedName>
</protein>
<dbReference type="InterPro" id="IPR050498">
    <property type="entry name" value="Ycf3"/>
</dbReference>
<dbReference type="PANTHER" id="PTHR44858:SF1">
    <property type="entry name" value="UDP-N-ACETYLGLUCOSAMINE--PEPTIDE N-ACETYLGLUCOSAMINYLTRANSFERASE SPINDLY-RELATED"/>
    <property type="match status" value="1"/>
</dbReference>
<evidence type="ECO:0000313" key="6">
    <source>
        <dbReference type="Proteomes" id="UP000031258"/>
    </source>
</evidence>
<evidence type="ECO:0008006" key="7">
    <source>
        <dbReference type="Google" id="ProtNLM"/>
    </source>
</evidence>
<dbReference type="GO" id="GO:0046813">
    <property type="term" value="P:receptor-mediated virion attachment to host cell"/>
    <property type="evidence" value="ECO:0007669"/>
    <property type="project" value="TreeGrafter"/>
</dbReference>
<dbReference type="STRING" id="86105.NF27_HV00010"/>
<dbReference type="InterPro" id="IPR019734">
    <property type="entry name" value="TPR_rpt"/>
</dbReference>
<organism evidence="5 6">
    <name type="scientific">Candidatus Jidaibacter acanthamoebae</name>
    <dbReference type="NCBI Taxonomy" id="86105"/>
    <lineage>
        <taxon>Bacteria</taxon>
        <taxon>Pseudomonadati</taxon>
        <taxon>Pseudomonadota</taxon>
        <taxon>Alphaproteobacteria</taxon>
        <taxon>Rickettsiales</taxon>
        <taxon>Candidatus Midichloriaceae</taxon>
        <taxon>Candidatus Jidaibacter</taxon>
    </lineage>
</organism>
<reference evidence="5 6" key="1">
    <citation type="submission" date="2014-11" db="EMBL/GenBank/DDBJ databases">
        <title>A Rickettsiales Symbiont of Amoebae With Ancient Features.</title>
        <authorList>
            <person name="Schulz F."/>
            <person name="Martijn J."/>
            <person name="Wascher F."/>
            <person name="Kostanjsek R."/>
            <person name="Ettema T.J."/>
            <person name="Horn M."/>
        </authorList>
    </citation>
    <scope>NUCLEOTIDE SEQUENCE [LARGE SCALE GENOMIC DNA]</scope>
    <source>
        <strain evidence="5 6">UWC36</strain>
    </source>
</reference>
<dbReference type="Pfam" id="PF13181">
    <property type="entry name" value="TPR_8"/>
    <property type="match status" value="2"/>
</dbReference>
<name>A0A0C1QJS6_9RICK</name>
<evidence type="ECO:0000256" key="1">
    <source>
        <dbReference type="ARBA" id="ARBA00022737"/>
    </source>
</evidence>
<feature type="compositionally biased region" description="Basic and acidic residues" evidence="4">
    <location>
        <begin position="523"/>
        <end position="540"/>
    </location>
</feature>
<keyword evidence="6" id="KW-1185">Reference proteome</keyword>
<dbReference type="SMART" id="SM00028">
    <property type="entry name" value="TPR"/>
    <property type="match status" value="5"/>
</dbReference>
<evidence type="ECO:0000256" key="4">
    <source>
        <dbReference type="SAM" id="MobiDB-lite"/>
    </source>
</evidence>
<keyword evidence="2 3" id="KW-0802">TPR repeat</keyword>
<dbReference type="EMBL" id="JSWE01000189">
    <property type="protein sequence ID" value="KIE04408.1"/>
    <property type="molecule type" value="Genomic_DNA"/>
</dbReference>
<evidence type="ECO:0000256" key="2">
    <source>
        <dbReference type="ARBA" id="ARBA00022803"/>
    </source>
</evidence>
<evidence type="ECO:0000256" key="3">
    <source>
        <dbReference type="PROSITE-ProRule" id="PRU00339"/>
    </source>
</evidence>
<feature type="region of interest" description="Disordered" evidence="4">
    <location>
        <begin position="516"/>
        <end position="540"/>
    </location>
</feature>
<dbReference type="GO" id="GO:0009279">
    <property type="term" value="C:cell outer membrane"/>
    <property type="evidence" value="ECO:0007669"/>
    <property type="project" value="TreeGrafter"/>
</dbReference>